<evidence type="ECO:0000313" key="6">
    <source>
        <dbReference type="EMBL" id="MDR6334634.1"/>
    </source>
</evidence>
<dbReference type="InterPro" id="IPR043128">
    <property type="entry name" value="Rev_trsase/Diguanyl_cyclase"/>
</dbReference>
<dbReference type="FunFam" id="3.30.70.270:FF:000001">
    <property type="entry name" value="Diguanylate cyclase domain protein"/>
    <property type="match status" value="1"/>
</dbReference>
<organism evidence="5 7">
    <name type="scientific">Xanthobacter flavus</name>
    <dbReference type="NCBI Taxonomy" id="281"/>
    <lineage>
        <taxon>Bacteria</taxon>
        <taxon>Pseudomonadati</taxon>
        <taxon>Pseudomonadota</taxon>
        <taxon>Alphaproteobacteria</taxon>
        <taxon>Hyphomicrobiales</taxon>
        <taxon>Xanthobacteraceae</taxon>
        <taxon>Xanthobacter</taxon>
    </lineage>
</organism>
<dbReference type="Proteomes" id="UP001245370">
    <property type="component" value="Unassembled WGS sequence"/>
</dbReference>
<evidence type="ECO:0000256" key="1">
    <source>
        <dbReference type="ARBA" id="ARBA00012528"/>
    </source>
</evidence>
<dbReference type="GO" id="GO:0043709">
    <property type="term" value="P:cell adhesion involved in single-species biofilm formation"/>
    <property type="evidence" value="ECO:0007669"/>
    <property type="project" value="TreeGrafter"/>
</dbReference>
<evidence type="ECO:0000313" key="5">
    <source>
        <dbReference type="EMBL" id="GLI23345.1"/>
    </source>
</evidence>
<feature type="domain" description="GGDEF" evidence="4">
    <location>
        <begin position="243"/>
        <end position="379"/>
    </location>
</feature>
<reference evidence="6 8" key="2">
    <citation type="submission" date="2023-07" db="EMBL/GenBank/DDBJ databases">
        <title>Genomic Encyclopedia of Type Strains, Phase IV (KMG-IV): sequencing the most valuable type-strain genomes for metagenomic binning, comparative biology and taxonomic classification.</title>
        <authorList>
            <person name="Goeker M."/>
        </authorList>
    </citation>
    <scope>NUCLEOTIDE SEQUENCE [LARGE SCALE GENOMIC DNA]</scope>
    <source>
        <strain evidence="6 8">DSM 338</strain>
    </source>
</reference>
<keyword evidence="3" id="KW-0812">Transmembrane</keyword>
<evidence type="ECO:0000259" key="4">
    <source>
        <dbReference type="PROSITE" id="PS50887"/>
    </source>
</evidence>
<dbReference type="RefSeq" id="WP_281808206.1">
    <property type="nucleotide sequence ID" value="NZ_BSDO01000004.1"/>
</dbReference>
<dbReference type="CDD" id="cd01949">
    <property type="entry name" value="GGDEF"/>
    <property type="match status" value="1"/>
</dbReference>
<dbReference type="Gene3D" id="3.30.70.270">
    <property type="match status" value="1"/>
</dbReference>
<protein>
    <recommendedName>
        <fullName evidence="1">diguanylate cyclase</fullName>
        <ecNumber evidence="1">2.7.7.65</ecNumber>
    </recommendedName>
</protein>
<dbReference type="Proteomes" id="UP001144397">
    <property type="component" value="Unassembled WGS sequence"/>
</dbReference>
<feature type="transmembrane region" description="Helical" evidence="3">
    <location>
        <begin position="60"/>
        <end position="79"/>
    </location>
</feature>
<dbReference type="GO" id="GO:0005886">
    <property type="term" value="C:plasma membrane"/>
    <property type="evidence" value="ECO:0007669"/>
    <property type="project" value="TreeGrafter"/>
</dbReference>
<dbReference type="SUPFAM" id="SSF55073">
    <property type="entry name" value="Nucleotide cyclase"/>
    <property type="match status" value="1"/>
</dbReference>
<dbReference type="PANTHER" id="PTHR45138">
    <property type="entry name" value="REGULATORY COMPONENTS OF SENSORY TRANSDUCTION SYSTEM"/>
    <property type="match status" value="1"/>
</dbReference>
<dbReference type="InterPro" id="IPR029787">
    <property type="entry name" value="Nucleotide_cyclase"/>
</dbReference>
<feature type="transmembrane region" description="Helical" evidence="3">
    <location>
        <begin position="35"/>
        <end position="54"/>
    </location>
</feature>
<gene>
    <name evidence="6" type="ORF">GGQ86_003116</name>
    <name evidence="5" type="ORF">XFLAVUS301_30190</name>
</gene>
<evidence type="ECO:0000313" key="8">
    <source>
        <dbReference type="Proteomes" id="UP001245370"/>
    </source>
</evidence>
<proteinExistence type="predicted"/>
<comment type="catalytic activity">
    <reaction evidence="2">
        <text>2 GTP = 3',3'-c-di-GMP + 2 diphosphate</text>
        <dbReference type="Rhea" id="RHEA:24898"/>
        <dbReference type="ChEBI" id="CHEBI:33019"/>
        <dbReference type="ChEBI" id="CHEBI:37565"/>
        <dbReference type="ChEBI" id="CHEBI:58805"/>
        <dbReference type="EC" id="2.7.7.65"/>
    </reaction>
</comment>
<dbReference type="Pfam" id="PF00990">
    <property type="entry name" value="GGDEF"/>
    <property type="match status" value="1"/>
</dbReference>
<comment type="caution">
    <text evidence="5">The sequence shown here is derived from an EMBL/GenBank/DDBJ whole genome shotgun (WGS) entry which is preliminary data.</text>
</comment>
<dbReference type="GO" id="GO:0052621">
    <property type="term" value="F:diguanylate cyclase activity"/>
    <property type="evidence" value="ECO:0007669"/>
    <property type="project" value="UniProtKB-EC"/>
</dbReference>
<accession>A0A9W6CPF1</accession>
<dbReference type="EMBL" id="JAVDPY010000005">
    <property type="protein sequence ID" value="MDR6334634.1"/>
    <property type="molecule type" value="Genomic_DNA"/>
</dbReference>
<dbReference type="EC" id="2.7.7.65" evidence="1"/>
<dbReference type="InterPro" id="IPR050469">
    <property type="entry name" value="Diguanylate_Cyclase"/>
</dbReference>
<evidence type="ECO:0000256" key="2">
    <source>
        <dbReference type="ARBA" id="ARBA00034247"/>
    </source>
</evidence>
<evidence type="ECO:0000256" key="3">
    <source>
        <dbReference type="SAM" id="Phobius"/>
    </source>
</evidence>
<feature type="transmembrane region" description="Helical" evidence="3">
    <location>
        <begin position="151"/>
        <end position="175"/>
    </location>
</feature>
<feature type="transmembrane region" description="Helical" evidence="3">
    <location>
        <begin position="187"/>
        <end position="209"/>
    </location>
</feature>
<sequence>MDFQVQTVLSVSAVVGLLLAGLQLLAGWRLRQSCVFVWSLANLFLTAGCVFLAARVDIGLPASVLVGNCCILIGMGLIYSGIRVFDERPPGLAAVATVALLGTGLLGLSLWSGNNMADRVTISSILVGGWSATAGRALLQTPGCGPIISRVASAIVLIMVAAGYTIRGVGVQFGLLPLPGNGGPAEVLVVIAGLGLAICWTFGSLYMVLEKVASLDDLTGLLNRRAALQRGEELLRFARARRQPFSLLLADLDHFKSVNDRFGHDVGDLALKHFAALVPQSIRANDVAGRYGGEEFCILLPGAEAKGAFATAERLRLLVEEQLRDIGGHDIGVTLTVGAATYIPGSGGPDTIADLIIAADGALYSGKALGRNRTVIAQPPAGEAVSAPRELPGHGVIAAEPSR</sequence>
<dbReference type="GO" id="GO:1902201">
    <property type="term" value="P:negative regulation of bacterial-type flagellum-dependent cell motility"/>
    <property type="evidence" value="ECO:0007669"/>
    <property type="project" value="TreeGrafter"/>
</dbReference>
<evidence type="ECO:0000313" key="7">
    <source>
        <dbReference type="Proteomes" id="UP001144397"/>
    </source>
</evidence>
<keyword evidence="8" id="KW-1185">Reference proteome</keyword>
<name>A0A9W6CPF1_XANFL</name>
<feature type="transmembrane region" description="Helical" evidence="3">
    <location>
        <begin position="91"/>
        <end position="113"/>
    </location>
</feature>
<keyword evidence="3" id="KW-1133">Transmembrane helix</keyword>
<dbReference type="EMBL" id="BSDO01000004">
    <property type="protein sequence ID" value="GLI23345.1"/>
    <property type="molecule type" value="Genomic_DNA"/>
</dbReference>
<dbReference type="AlphaFoldDB" id="A0A9W6CPF1"/>
<dbReference type="NCBIfam" id="TIGR00254">
    <property type="entry name" value="GGDEF"/>
    <property type="match status" value="1"/>
</dbReference>
<keyword evidence="3" id="KW-0472">Membrane</keyword>
<feature type="transmembrane region" description="Helical" evidence="3">
    <location>
        <begin position="119"/>
        <end position="139"/>
    </location>
</feature>
<reference evidence="5" key="1">
    <citation type="submission" date="2022-12" db="EMBL/GenBank/DDBJ databases">
        <title>Reference genome sequencing for broad-spectrum identification of bacterial and archaeal isolates by mass spectrometry.</title>
        <authorList>
            <person name="Sekiguchi Y."/>
            <person name="Tourlousse D.M."/>
        </authorList>
    </citation>
    <scope>NUCLEOTIDE SEQUENCE</scope>
    <source>
        <strain evidence="5">301</strain>
    </source>
</reference>
<feature type="transmembrane region" description="Helical" evidence="3">
    <location>
        <begin position="6"/>
        <end position="28"/>
    </location>
</feature>
<dbReference type="GeneID" id="95763806"/>
<dbReference type="PROSITE" id="PS50887">
    <property type="entry name" value="GGDEF"/>
    <property type="match status" value="1"/>
</dbReference>
<dbReference type="InterPro" id="IPR000160">
    <property type="entry name" value="GGDEF_dom"/>
</dbReference>
<dbReference type="SMART" id="SM00267">
    <property type="entry name" value="GGDEF"/>
    <property type="match status" value="1"/>
</dbReference>
<dbReference type="PANTHER" id="PTHR45138:SF9">
    <property type="entry name" value="DIGUANYLATE CYCLASE DGCM-RELATED"/>
    <property type="match status" value="1"/>
</dbReference>